<keyword evidence="2" id="KW-0378">Hydrolase</keyword>
<dbReference type="GO" id="GO:0016020">
    <property type="term" value="C:membrane"/>
    <property type="evidence" value="ECO:0007669"/>
    <property type="project" value="TreeGrafter"/>
</dbReference>
<comment type="caution">
    <text evidence="2">The sequence shown here is derived from an EMBL/GenBank/DDBJ whole genome shotgun (WGS) entry which is preliminary data.</text>
</comment>
<evidence type="ECO:0000259" key="1">
    <source>
        <dbReference type="Pfam" id="PF00561"/>
    </source>
</evidence>
<dbReference type="Pfam" id="PF00561">
    <property type="entry name" value="Abhydrolase_1"/>
    <property type="match status" value="1"/>
</dbReference>
<evidence type="ECO:0000313" key="2">
    <source>
        <dbReference type="EMBL" id="NED94842.1"/>
    </source>
</evidence>
<feature type="domain" description="AB hydrolase-1" evidence="1">
    <location>
        <begin position="48"/>
        <end position="158"/>
    </location>
</feature>
<dbReference type="Gene3D" id="3.40.50.1820">
    <property type="entry name" value="alpha/beta hydrolase"/>
    <property type="match status" value="1"/>
</dbReference>
<dbReference type="AlphaFoldDB" id="A0A6N9YIQ9"/>
<proteinExistence type="predicted"/>
<sequence>MPVAAETLLRNTIDAPTDVPRHRSERHTVDGVRIHCRTWLGPHGDHLPAVVMLHGIGIASRINEPSARILARIRHVYAPDLPGFGKSQGSDAVSIEDYADVLDQWMAVRGLSDAVVTGVSVGAQIAAAVAQHYPGRCRDLVLASPTVQESRRSWLRQLAIAPVEVSMHTGRMRVIQTSDFARAGLPRLRRTFSSALKDRLEDRMPEIRQPALVCWGNRDPMLTRSWVTSLVDALPRGRLAALPGVRHAMTHEDPLPFCRATLHVLSLSR</sequence>
<dbReference type="RefSeq" id="WP_163816932.1">
    <property type="nucleotide sequence ID" value="NZ_JAAGOB010000002.1"/>
</dbReference>
<dbReference type="Proteomes" id="UP000469185">
    <property type="component" value="Unassembled WGS sequence"/>
</dbReference>
<dbReference type="EMBL" id="JAAGOB010000002">
    <property type="protein sequence ID" value="NED94842.1"/>
    <property type="molecule type" value="Genomic_DNA"/>
</dbReference>
<accession>A0A6N9YIQ9</accession>
<dbReference type="SUPFAM" id="SSF53474">
    <property type="entry name" value="alpha/beta-Hydrolases"/>
    <property type="match status" value="1"/>
</dbReference>
<protein>
    <submittedName>
        <fullName evidence="2">Alpha/beta hydrolase</fullName>
    </submittedName>
</protein>
<reference evidence="2 3" key="1">
    <citation type="submission" date="2020-02" db="EMBL/GenBank/DDBJ databases">
        <authorList>
            <person name="Li X.-J."/>
            <person name="Feng X.-M."/>
        </authorList>
    </citation>
    <scope>NUCLEOTIDE SEQUENCE [LARGE SCALE GENOMIC DNA]</scope>
    <source>
        <strain evidence="2 3">CGMCC 4.7225</strain>
    </source>
</reference>
<dbReference type="InterPro" id="IPR050266">
    <property type="entry name" value="AB_hydrolase_sf"/>
</dbReference>
<evidence type="ECO:0000313" key="3">
    <source>
        <dbReference type="Proteomes" id="UP000469185"/>
    </source>
</evidence>
<dbReference type="PANTHER" id="PTHR43798:SF33">
    <property type="entry name" value="HYDROLASE, PUTATIVE (AFU_ORTHOLOGUE AFUA_2G14860)-RELATED"/>
    <property type="match status" value="1"/>
</dbReference>
<dbReference type="InterPro" id="IPR000073">
    <property type="entry name" value="AB_hydrolase_1"/>
</dbReference>
<dbReference type="InterPro" id="IPR029058">
    <property type="entry name" value="AB_hydrolase_fold"/>
</dbReference>
<organism evidence="2 3">
    <name type="scientific">Phytoactinopolyspora alkaliphila</name>
    <dbReference type="NCBI Taxonomy" id="1783498"/>
    <lineage>
        <taxon>Bacteria</taxon>
        <taxon>Bacillati</taxon>
        <taxon>Actinomycetota</taxon>
        <taxon>Actinomycetes</taxon>
        <taxon>Jiangellales</taxon>
        <taxon>Jiangellaceae</taxon>
        <taxon>Phytoactinopolyspora</taxon>
    </lineage>
</organism>
<gene>
    <name evidence="2" type="ORF">G1H11_05905</name>
</gene>
<name>A0A6N9YIQ9_9ACTN</name>
<dbReference type="GO" id="GO:0016787">
    <property type="term" value="F:hydrolase activity"/>
    <property type="evidence" value="ECO:0007669"/>
    <property type="project" value="UniProtKB-KW"/>
</dbReference>
<dbReference type="PANTHER" id="PTHR43798">
    <property type="entry name" value="MONOACYLGLYCEROL LIPASE"/>
    <property type="match status" value="1"/>
</dbReference>
<keyword evidence="3" id="KW-1185">Reference proteome</keyword>
<dbReference type="PRINTS" id="PR00111">
    <property type="entry name" value="ABHYDROLASE"/>
</dbReference>